<feature type="transmembrane region" description="Helical" evidence="2">
    <location>
        <begin position="144"/>
        <end position="163"/>
    </location>
</feature>
<feature type="transmembrane region" description="Helical" evidence="2">
    <location>
        <begin position="685"/>
        <end position="708"/>
    </location>
</feature>
<evidence type="ECO:0000313" key="5">
    <source>
        <dbReference type="Proteomes" id="UP000652219"/>
    </source>
</evidence>
<gene>
    <name evidence="4" type="ORF">CSOJ01_02448</name>
</gene>
<comment type="caution">
    <text evidence="4">The sequence shown here is derived from an EMBL/GenBank/DDBJ whole genome shotgun (WGS) entry which is preliminary data.</text>
</comment>
<evidence type="ECO:0000313" key="4">
    <source>
        <dbReference type="EMBL" id="KAF6817526.1"/>
    </source>
</evidence>
<reference evidence="4 5" key="1">
    <citation type="journal article" date="2020" name="Phytopathology">
        <title>Genome Sequence Resources of Colletotrichum truncatum, C. plurivorum, C. musicola, and C. sojae: Four Species Pathogenic to Soybean (Glycine max).</title>
        <authorList>
            <person name="Rogerio F."/>
            <person name="Boufleur T.R."/>
            <person name="Ciampi-Guillardi M."/>
            <person name="Sukno S.A."/>
            <person name="Thon M.R."/>
            <person name="Massola Junior N.S."/>
            <person name="Baroncelli R."/>
        </authorList>
    </citation>
    <scope>NUCLEOTIDE SEQUENCE [LARGE SCALE GENOMIC DNA]</scope>
    <source>
        <strain evidence="4 5">LFN0009</strain>
    </source>
</reference>
<feature type="transmembrane region" description="Helical" evidence="2">
    <location>
        <begin position="441"/>
        <end position="462"/>
    </location>
</feature>
<organism evidence="4 5">
    <name type="scientific">Colletotrichum sojae</name>
    <dbReference type="NCBI Taxonomy" id="2175907"/>
    <lineage>
        <taxon>Eukaryota</taxon>
        <taxon>Fungi</taxon>
        <taxon>Dikarya</taxon>
        <taxon>Ascomycota</taxon>
        <taxon>Pezizomycotina</taxon>
        <taxon>Sordariomycetes</taxon>
        <taxon>Hypocreomycetidae</taxon>
        <taxon>Glomerellales</taxon>
        <taxon>Glomerellaceae</taxon>
        <taxon>Colletotrichum</taxon>
        <taxon>Colletotrichum orchidearum species complex</taxon>
    </lineage>
</organism>
<evidence type="ECO:0000256" key="2">
    <source>
        <dbReference type="SAM" id="Phobius"/>
    </source>
</evidence>
<feature type="transmembrane region" description="Helical" evidence="2">
    <location>
        <begin position="404"/>
        <end position="429"/>
    </location>
</feature>
<feature type="signal peptide" evidence="3">
    <location>
        <begin position="1"/>
        <end position="19"/>
    </location>
</feature>
<keyword evidence="2" id="KW-1133">Transmembrane helix</keyword>
<accession>A0A8H6JRT1</accession>
<sequence>MVAKSFTAFLLIFATLVTAQGSLHNVTKKSDVFWQLADLDKRSPNETGNVFLGGQNFTWCCLKAVDNALRILDNGTLVINNNTLSNISISTVHELQSAAQRNQFPCTAKYNADPRGAPEVLIQYEWFAQTCPGWSMSNKSNLNAWLHSLSGFLLPAVIFCLSVPRRRKLHIFRSFFVADLAGIKSYLPALLGAVGAGLIVTIDTIIWLSICFAIAGPMILSGLYEAMLDNRVLEFLREKIHNKRLTLDMRCRCLMLILIGNLDLELDYYPTHIQRRNHDVVPASRSSLNRTPSPTGANSSSIDQGLLHAHSIQQPPVYRPVSISGSSAQSLTRRPTAQMAASPWRHMEVLLYDLRLYDDDDVSRSESPRQWPRHNQPPLPRTVETESSVAKAKTRLRTMLHCQYSFGSIVGAPVIFFLGGFIFAFLTSLDDLGDEDIAESIAFGSWYMIIPHIAIISGLLLAGNNPNILEGVFATERDSAVPEDPSYVLGFLRFDLVYPSCYKVAWQWLRGHTKKQWIDQLLSVYAPRADVDFPGNIDLDDDMEDLRAKTTLSSLDWFLLLSLTLLLLCLPFSLAFMTAFFTPQIGLSCRSLTFLVYFTLQLAQLCLWLWAYAGPPPRAEAEGVRQRGFRLLDFFRKGGWLDRTGFYDPSTAPWHTGDVKHNSVASCFRHLASPRSWTPRTFWCLLYYSLQTVFGLGAVFASLGGTLMQIMGVYRTNMCYTNAQYWRRPYSERPPVVLSVNSREMIQSAIGASLLFVIGRTTSC</sequence>
<dbReference type="Proteomes" id="UP000652219">
    <property type="component" value="Unassembled WGS sequence"/>
</dbReference>
<keyword evidence="3" id="KW-0732">Signal</keyword>
<keyword evidence="2" id="KW-0812">Transmembrane</keyword>
<dbReference type="EMBL" id="WIGN01000021">
    <property type="protein sequence ID" value="KAF6817526.1"/>
    <property type="molecule type" value="Genomic_DNA"/>
</dbReference>
<keyword evidence="2" id="KW-0472">Membrane</keyword>
<evidence type="ECO:0000256" key="1">
    <source>
        <dbReference type="SAM" id="MobiDB-lite"/>
    </source>
</evidence>
<feature type="transmembrane region" description="Helical" evidence="2">
    <location>
        <begin position="205"/>
        <end position="224"/>
    </location>
</feature>
<feature type="compositionally biased region" description="Polar residues" evidence="1">
    <location>
        <begin position="284"/>
        <end position="302"/>
    </location>
</feature>
<feature type="region of interest" description="Disordered" evidence="1">
    <location>
        <begin position="363"/>
        <end position="386"/>
    </location>
</feature>
<feature type="region of interest" description="Disordered" evidence="1">
    <location>
        <begin position="280"/>
        <end position="302"/>
    </location>
</feature>
<keyword evidence="5" id="KW-1185">Reference proteome</keyword>
<feature type="transmembrane region" description="Helical" evidence="2">
    <location>
        <begin position="175"/>
        <end position="199"/>
    </location>
</feature>
<feature type="chain" id="PRO_5034381569" evidence="3">
    <location>
        <begin position="20"/>
        <end position="764"/>
    </location>
</feature>
<feature type="transmembrane region" description="Helical" evidence="2">
    <location>
        <begin position="557"/>
        <end position="582"/>
    </location>
</feature>
<proteinExistence type="predicted"/>
<evidence type="ECO:0000256" key="3">
    <source>
        <dbReference type="SAM" id="SignalP"/>
    </source>
</evidence>
<dbReference type="AlphaFoldDB" id="A0A8H6JRT1"/>
<protein>
    <submittedName>
        <fullName evidence="4">Uncharacterized protein</fullName>
    </submittedName>
</protein>
<name>A0A8H6JRT1_9PEZI</name>
<feature type="transmembrane region" description="Helical" evidence="2">
    <location>
        <begin position="594"/>
        <end position="613"/>
    </location>
</feature>